<dbReference type="RefSeq" id="WP_051883488.1">
    <property type="nucleotide sequence ID" value="NZ_APNK01000021.1"/>
</dbReference>
<dbReference type="Pfam" id="PF13759">
    <property type="entry name" value="2OG-FeII_Oxy_5"/>
    <property type="match status" value="1"/>
</dbReference>
<evidence type="ECO:0000313" key="2">
    <source>
        <dbReference type="Proteomes" id="UP000028302"/>
    </source>
</evidence>
<dbReference type="EMBL" id="APNK01000021">
    <property type="protein sequence ID" value="KEZ76847.1"/>
    <property type="molecule type" value="Genomic_DNA"/>
</dbReference>
<comment type="caution">
    <text evidence="1">The sequence shown here is derived from an EMBL/GenBank/DDBJ whole genome shotgun (WGS) entry which is preliminary data.</text>
</comment>
<accession>A0A084IJG3</accession>
<dbReference type="InterPro" id="IPR012668">
    <property type="entry name" value="CHP02466"/>
</dbReference>
<keyword evidence="2" id="KW-1185">Reference proteome</keyword>
<gene>
    <name evidence="1" type="ORF">C41B8_12855</name>
</gene>
<evidence type="ECO:0000313" key="1">
    <source>
        <dbReference type="EMBL" id="KEZ76847.1"/>
    </source>
</evidence>
<proteinExistence type="predicted"/>
<dbReference type="Proteomes" id="UP000028302">
    <property type="component" value="Unassembled WGS sequence"/>
</dbReference>
<dbReference type="AlphaFoldDB" id="A0A084IJG3"/>
<evidence type="ECO:0008006" key="3">
    <source>
        <dbReference type="Google" id="ProtNLM"/>
    </source>
</evidence>
<dbReference type="Gene3D" id="2.60.120.620">
    <property type="entry name" value="q2cbj1_9rhob like domain"/>
    <property type="match status" value="1"/>
</dbReference>
<sequence length="217" mass="23852">MSDSELDMQVGHFFATPVAATLLDDSEARNAELKERILAERAREGSISASNLGGWHSGRPVSEWAGPRMDEVLAAARQMANRLTMDRSGQSVRIDWSARAWANINEYGHANEFHYHPGVYWSGTYYVDDGGRASDASLGGEFEIMDPRGPGVAMYAPSLVFRDGGHNTGGTNVQFTPRAGLLMLFPGWLHHQVRPYLGSTQRISIAFNLSLGDNRTP</sequence>
<protein>
    <recommendedName>
        <fullName evidence="3">Fe2OG dioxygenase domain-containing protein</fullName>
    </recommendedName>
</protein>
<dbReference type="eggNOG" id="COG3751">
    <property type="taxonomic scope" value="Bacteria"/>
</dbReference>
<organism evidence="1 2">
    <name type="scientific">Salinisphaera hydrothermalis (strain C41B8)</name>
    <dbReference type="NCBI Taxonomy" id="1304275"/>
    <lineage>
        <taxon>Bacteria</taxon>
        <taxon>Pseudomonadati</taxon>
        <taxon>Pseudomonadota</taxon>
        <taxon>Gammaproteobacteria</taxon>
        <taxon>Salinisphaerales</taxon>
        <taxon>Salinisphaeraceae</taxon>
        <taxon>Salinisphaera</taxon>
    </lineage>
</organism>
<dbReference type="STRING" id="1304275.C41B8_12855"/>
<dbReference type="OrthoDB" id="549777at2"/>
<dbReference type="NCBIfam" id="TIGR02466">
    <property type="entry name" value="TIGR02466 family protein"/>
    <property type="match status" value="1"/>
</dbReference>
<name>A0A084IJG3_SALHC</name>
<reference evidence="1 2" key="1">
    <citation type="submission" date="2013-03" db="EMBL/GenBank/DDBJ databases">
        <title>Salinisphaera hydrothermalis C41B8 Genome Sequencing.</title>
        <authorList>
            <person name="Li C."/>
            <person name="Lai Q."/>
            <person name="Shao Z."/>
        </authorList>
    </citation>
    <scope>NUCLEOTIDE SEQUENCE [LARGE SCALE GENOMIC DNA]</scope>
    <source>
        <strain evidence="1 2">C41B8</strain>
    </source>
</reference>